<name>A0A1H7WQV9_STRJI</name>
<feature type="transmembrane region" description="Helical" evidence="9">
    <location>
        <begin position="98"/>
        <end position="118"/>
    </location>
</feature>
<dbReference type="InterPro" id="IPR000644">
    <property type="entry name" value="CBS_dom"/>
</dbReference>
<reference evidence="13" key="1">
    <citation type="submission" date="2016-10" db="EMBL/GenBank/DDBJ databases">
        <authorList>
            <person name="Varghese N."/>
        </authorList>
    </citation>
    <scope>NUCLEOTIDE SEQUENCE [LARGE SCALE GENOMIC DNA]</scope>
    <source>
        <strain evidence="13">DSM 45096 / BCRC 16803 / CGMCC 4.1857 / CIP 109030 / JCM 12277 / KCTC 19219 / NBRC 100920 / 33214</strain>
    </source>
</reference>
<keyword evidence="6 8" id="KW-0472">Membrane</keyword>
<dbReference type="AlphaFoldDB" id="A0A1H7WQV9"/>
<dbReference type="GO" id="GO:0005886">
    <property type="term" value="C:plasma membrane"/>
    <property type="evidence" value="ECO:0007669"/>
    <property type="project" value="UniProtKB-SubCell"/>
</dbReference>
<dbReference type="InterPro" id="IPR002550">
    <property type="entry name" value="CNNM"/>
</dbReference>
<dbReference type="Pfam" id="PF00571">
    <property type="entry name" value="CBS"/>
    <property type="match status" value="2"/>
</dbReference>
<dbReference type="CDD" id="cd04590">
    <property type="entry name" value="CBS_pair_CorC_HlyC_assoc"/>
    <property type="match status" value="1"/>
</dbReference>
<feature type="transmembrane region" description="Helical" evidence="9">
    <location>
        <begin position="56"/>
        <end position="77"/>
    </location>
</feature>
<evidence type="ECO:0000256" key="2">
    <source>
        <dbReference type="ARBA" id="ARBA00022475"/>
    </source>
</evidence>
<dbReference type="eggNOG" id="COG1253">
    <property type="taxonomic scope" value="Bacteria"/>
</dbReference>
<sequence length="346" mass="36869">MSALALFFAVLLLLGNAFFVGAEFALVSVRRSQVEPLAEAGDKRAATVVRALEDVSAMLAATQLGITVCSLLLGAVAEPALAKLLEAPFHALGLPQGLLHPVGYALALVVVVALHMVIGEMVPKNIALATPERAVLWLGPPLATLARWLRPFIAFLNACANLLLRLLRVEPKDEIAAAYTSEELTHLLHASHAAGLLGRTAQERLEDALELGLHPVREVVMPAARLVTVDSAVTAERIEELAVRTGYSRFPVVGDHGAFLGYLHVKDVLELDDPAAPVPQRLWRPIITLSGDLPLDDALGAMRRSAAHVAGVVDADGLTLGLVALEDVLEELVGEVHDPDHRAHHG</sequence>
<dbReference type="OrthoDB" id="110231at2"/>
<evidence type="ECO:0000256" key="4">
    <source>
        <dbReference type="ARBA" id="ARBA00022737"/>
    </source>
</evidence>
<evidence type="ECO:0000256" key="9">
    <source>
        <dbReference type="SAM" id="Phobius"/>
    </source>
</evidence>
<dbReference type="InterPro" id="IPR044751">
    <property type="entry name" value="Ion_transp-like_CBS"/>
</dbReference>
<dbReference type="Proteomes" id="UP000183015">
    <property type="component" value="Unassembled WGS sequence"/>
</dbReference>
<dbReference type="SMART" id="SM00116">
    <property type="entry name" value="CBS"/>
    <property type="match status" value="2"/>
</dbReference>
<evidence type="ECO:0000256" key="5">
    <source>
        <dbReference type="ARBA" id="ARBA00022989"/>
    </source>
</evidence>
<dbReference type="RefSeq" id="WP_042450861.1">
    <property type="nucleotide sequence ID" value="NZ_BBPN01000020.1"/>
</dbReference>
<dbReference type="Gene3D" id="3.10.580.10">
    <property type="entry name" value="CBS-domain"/>
    <property type="match status" value="1"/>
</dbReference>
<dbReference type="PROSITE" id="PS51371">
    <property type="entry name" value="CBS"/>
    <property type="match status" value="2"/>
</dbReference>
<dbReference type="InterPro" id="IPR046342">
    <property type="entry name" value="CBS_dom_sf"/>
</dbReference>
<keyword evidence="5 8" id="KW-1133">Transmembrane helix</keyword>
<dbReference type="SUPFAM" id="SSF54631">
    <property type="entry name" value="CBS-domain pair"/>
    <property type="match status" value="1"/>
</dbReference>
<evidence type="ECO:0000313" key="13">
    <source>
        <dbReference type="Proteomes" id="UP000183015"/>
    </source>
</evidence>
<evidence type="ECO:0000256" key="8">
    <source>
        <dbReference type="PROSITE-ProRule" id="PRU01193"/>
    </source>
</evidence>
<organism evidence="12 13">
    <name type="scientific">Streptacidiphilus jiangxiensis</name>
    <dbReference type="NCBI Taxonomy" id="235985"/>
    <lineage>
        <taxon>Bacteria</taxon>
        <taxon>Bacillati</taxon>
        <taxon>Actinomycetota</taxon>
        <taxon>Actinomycetes</taxon>
        <taxon>Kitasatosporales</taxon>
        <taxon>Streptomycetaceae</taxon>
        <taxon>Streptacidiphilus</taxon>
    </lineage>
</organism>
<keyword evidence="3 8" id="KW-0812">Transmembrane</keyword>
<dbReference type="Pfam" id="PF01595">
    <property type="entry name" value="CNNM"/>
    <property type="match status" value="1"/>
</dbReference>
<keyword evidence="7" id="KW-0129">CBS domain</keyword>
<dbReference type="PROSITE" id="PS51846">
    <property type="entry name" value="CNNM"/>
    <property type="match status" value="1"/>
</dbReference>
<evidence type="ECO:0000259" key="11">
    <source>
        <dbReference type="PROSITE" id="PS51846"/>
    </source>
</evidence>
<evidence type="ECO:0000256" key="3">
    <source>
        <dbReference type="ARBA" id="ARBA00022692"/>
    </source>
</evidence>
<feature type="domain" description="CBS" evidence="10">
    <location>
        <begin position="282"/>
        <end position="339"/>
    </location>
</feature>
<dbReference type="EMBL" id="FOAZ01000021">
    <property type="protein sequence ID" value="SEM23916.1"/>
    <property type="molecule type" value="Genomic_DNA"/>
</dbReference>
<evidence type="ECO:0000256" key="7">
    <source>
        <dbReference type="PROSITE-ProRule" id="PRU00703"/>
    </source>
</evidence>
<dbReference type="PANTHER" id="PTHR43099">
    <property type="entry name" value="UPF0053 PROTEIN YRKA"/>
    <property type="match status" value="1"/>
</dbReference>
<evidence type="ECO:0000259" key="10">
    <source>
        <dbReference type="PROSITE" id="PS51371"/>
    </source>
</evidence>
<accession>A0A1H7WQV9</accession>
<keyword evidence="13" id="KW-1185">Reference proteome</keyword>
<evidence type="ECO:0000256" key="1">
    <source>
        <dbReference type="ARBA" id="ARBA00004651"/>
    </source>
</evidence>
<evidence type="ECO:0000256" key="6">
    <source>
        <dbReference type="ARBA" id="ARBA00023136"/>
    </source>
</evidence>
<evidence type="ECO:0000313" key="12">
    <source>
        <dbReference type="EMBL" id="SEM23916.1"/>
    </source>
</evidence>
<dbReference type="InterPro" id="IPR051676">
    <property type="entry name" value="UPF0053_domain"/>
</dbReference>
<proteinExistence type="predicted"/>
<protein>
    <submittedName>
        <fullName evidence="12">Hemolysin, contains CBS domains</fullName>
    </submittedName>
</protein>
<feature type="domain" description="CNNM transmembrane" evidence="11">
    <location>
        <begin position="1"/>
        <end position="204"/>
    </location>
</feature>
<comment type="subcellular location">
    <subcellularLocation>
        <location evidence="1">Cell membrane</location>
        <topology evidence="1">Multi-pass membrane protein</topology>
    </subcellularLocation>
</comment>
<keyword evidence="4" id="KW-0677">Repeat</keyword>
<dbReference type="PANTHER" id="PTHR43099:SF5">
    <property type="entry name" value="HLYC_CORC FAMILY TRANSPORTER"/>
    <property type="match status" value="1"/>
</dbReference>
<keyword evidence="2" id="KW-1003">Cell membrane</keyword>
<dbReference type="STRING" id="235985.SAMN05414137_12172"/>
<gene>
    <name evidence="12" type="ORF">SAMN05414137_12172</name>
</gene>
<feature type="domain" description="CBS" evidence="10">
    <location>
        <begin position="221"/>
        <end position="278"/>
    </location>
</feature>